<gene>
    <name evidence="1" type="ORF">UX80_C0003G0066</name>
</gene>
<proteinExistence type="predicted"/>
<protein>
    <submittedName>
        <fullName evidence="1">Uncharacterized protein</fullName>
    </submittedName>
</protein>
<reference evidence="1 2" key="1">
    <citation type="journal article" date="2015" name="Nature">
        <title>rRNA introns, odd ribosomes, and small enigmatic genomes across a large radiation of phyla.</title>
        <authorList>
            <person name="Brown C.T."/>
            <person name="Hug L.A."/>
            <person name="Thomas B.C."/>
            <person name="Sharon I."/>
            <person name="Castelle C.J."/>
            <person name="Singh A."/>
            <person name="Wilkins M.J."/>
            <person name="Williams K.H."/>
            <person name="Banfield J.F."/>
        </authorList>
    </citation>
    <scope>NUCLEOTIDE SEQUENCE [LARGE SCALE GENOMIC DNA]</scope>
</reference>
<dbReference type="AlphaFoldDB" id="A0A0G1RMN7"/>
<evidence type="ECO:0000313" key="1">
    <source>
        <dbReference type="EMBL" id="KKU58411.1"/>
    </source>
</evidence>
<evidence type="ECO:0000313" key="2">
    <source>
        <dbReference type="Proteomes" id="UP000034307"/>
    </source>
</evidence>
<organism evidence="1 2">
    <name type="scientific">Candidatus Amesbacteria bacterium GW2011_GWA2_47_11b</name>
    <dbReference type="NCBI Taxonomy" id="1618358"/>
    <lineage>
        <taxon>Bacteria</taxon>
        <taxon>Candidatus Amesiibacteriota</taxon>
    </lineage>
</organism>
<dbReference type="STRING" id="1618358.UX80_C0003G0066"/>
<sequence>MSLENKYYIVSKTGFGGPGFRLAEKLVRKGKDLVKNPRIPSRGPQGEIITTKKRTSSQGELWRVSARPNLSPSSPKARVALLSLTEPIEPSRLWSPTDYSPVEFALIVLNRLISEKEIKLSPAEKLFLILQSESRFPMQNPDVLKQRISQRYQEGNSLRIGLFVCLNMKCQAIENRPVNYVGQEQNRLETPRIKRRTQELTARLADSGLPFQWDFILADTDPEEIYGDWLSGDQSQAIDLYESRLRTQVRWSSLKSKYQEEYSSNFDLALANCEQLVGPDYIQASVQRRQNFFTDKVGLPITAENRLVCELTARRNIASYAAQGPIINREYDCLIIADQDPLRFGVIQSLFAPELPIWYPYPG</sequence>
<dbReference type="Proteomes" id="UP000034307">
    <property type="component" value="Unassembled WGS sequence"/>
</dbReference>
<comment type="caution">
    <text evidence="1">The sequence shown here is derived from an EMBL/GenBank/DDBJ whole genome shotgun (WGS) entry which is preliminary data.</text>
</comment>
<dbReference type="EMBL" id="LCNO01000003">
    <property type="protein sequence ID" value="KKU58411.1"/>
    <property type="molecule type" value="Genomic_DNA"/>
</dbReference>
<name>A0A0G1RMN7_9BACT</name>
<accession>A0A0G1RMN7</accession>